<evidence type="ECO:0000256" key="1">
    <source>
        <dbReference type="SAM" id="Coils"/>
    </source>
</evidence>
<protein>
    <submittedName>
        <fullName evidence="2">DNA mismatch repair protein MutL</fullName>
    </submittedName>
</protein>
<dbReference type="SUPFAM" id="SSF55874">
    <property type="entry name" value="ATPase domain of HSP90 chaperone/DNA topoisomerase II/histidine kinase"/>
    <property type="match status" value="1"/>
</dbReference>
<dbReference type="OrthoDB" id="8765545at2"/>
<proteinExistence type="predicted"/>
<organism evidence="2 3">
    <name type="scientific">Pandoraea bronchicola</name>
    <dbReference type="NCBI Taxonomy" id="2508287"/>
    <lineage>
        <taxon>Bacteria</taxon>
        <taxon>Pseudomonadati</taxon>
        <taxon>Pseudomonadota</taxon>
        <taxon>Betaproteobacteria</taxon>
        <taxon>Burkholderiales</taxon>
        <taxon>Burkholderiaceae</taxon>
        <taxon>Pandoraea</taxon>
    </lineage>
</organism>
<dbReference type="RefSeq" id="WP_150559456.1">
    <property type="nucleotide sequence ID" value="NZ_CABPST010000004.1"/>
</dbReference>
<dbReference type="InterPro" id="IPR036890">
    <property type="entry name" value="HATPase_C_sf"/>
</dbReference>
<reference evidence="2 3" key="1">
    <citation type="submission" date="2019-08" db="EMBL/GenBank/DDBJ databases">
        <authorList>
            <person name="Peeters C."/>
        </authorList>
    </citation>
    <scope>NUCLEOTIDE SEQUENCE [LARGE SCALE GENOMIC DNA]</scope>
    <source>
        <strain evidence="2 3">LMG 20603</strain>
    </source>
</reference>
<dbReference type="EMBL" id="CABPST010000004">
    <property type="protein sequence ID" value="VVE88140.1"/>
    <property type="molecule type" value="Genomic_DNA"/>
</dbReference>
<evidence type="ECO:0000313" key="3">
    <source>
        <dbReference type="Proteomes" id="UP000382040"/>
    </source>
</evidence>
<name>A0A5E5BV02_9BURK</name>
<keyword evidence="1" id="KW-0175">Coiled coil</keyword>
<dbReference type="Gene3D" id="3.30.565.10">
    <property type="entry name" value="Histidine kinase-like ATPase, C-terminal domain"/>
    <property type="match status" value="1"/>
</dbReference>
<dbReference type="Proteomes" id="UP000382040">
    <property type="component" value="Unassembled WGS sequence"/>
</dbReference>
<feature type="coiled-coil region" evidence="1">
    <location>
        <begin position="424"/>
        <end position="451"/>
    </location>
</feature>
<evidence type="ECO:0000313" key="2">
    <source>
        <dbReference type="EMBL" id="VVE88140.1"/>
    </source>
</evidence>
<dbReference type="Pfam" id="PF13589">
    <property type="entry name" value="HATPase_c_3"/>
    <property type="match status" value="1"/>
</dbReference>
<keyword evidence="3" id="KW-1185">Reference proteome</keyword>
<dbReference type="AlphaFoldDB" id="A0A5E5BV02"/>
<dbReference type="Gene3D" id="3.40.1350.10">
    <property type="match status" value="1"/>
</dbReference>
<sequence length="581" mass="65518">MKRNSARFQVNSRIASLLGQEYSSTENALRELVDNAWDADAESVSVSLPEPMSDDPIIISDTGTGMTTAELEAHYLSIAADRRVRSGDRTKGKDRLVKGRKGIGKFSGLMAASVMRLETYARGVKTSFLLRTEDLATVEDIEQLPIVLETEPCNENVHGTRITLSALHQTLYFPTPQKLRQVLLQEYGREEEFRIEINGKDLGVDDVQGLFRQRTLDVPDVGAVNLRFAISDKKSGVRAPGIVIRVDGKSIGKPSFFGLDGQDDFPPKLLKCLYGEVDADGLRDHVTAGWDSLIENSTLLERVAELIRPLLYDAFKEKHGQEMQSAHAKLKREIRQRVAALPENRREFAERAIKRVLDRYYQEPPSKVEPFIFVLLEALERTEYGAVVQHLADARAKDVSALADALDEFALVDLAYLVDQARAREAFLDELEQLSNAQETKEAQMHKAIERSLWVLGPEYSMFSSNRTLQKQIEEFIGGKFSGERANRRPDLLLSEDMSGRYLLIEFKRPSHVLNRDDYNQGTDYRHDLAKVLTKPIDVLIMGGKRGPDFPTTNLEPDVAVATFIDVISTARRQLQWQLSR</sequence>
<accession>A0A5E5BV02</accession>
<dbReference type="GO" id="GO:0003676">
    <property type="term" value="F:nucleic acid binding"/>
    <property type="evidence" value="ECO:0007669"/>
    <property type="project" value="InterPro"/>
</dbReference>
<gene>
    <name evidence="2" type="primary">mutL_1</name>
    <name evidence="2" type="ORF">PBR20603_02089</name>
</gene>
<dbReference type="InterPro" id="IPR011856">
    <property type="entry name" value="tRNA_endonuc-like_dom_sf"/>
</dbReference>